<comment type="similarity">
    <text evidence="1 4">Belongs to the UDP-glycosyltransferase family.</text>
</comment>
<reference evidence="10" key="4">
    <citation type="journal article" date="2018" name="Nat. Plants">
        <title>Whole-genome landscape of Medicago truncatula symbiotic genes.</title>
        <authorList>
            <person name="Pecrix Y."/>
            <person name="Staton S.E."/>
            <person name="Sallet E."/>
            <person name="Lelandais-Briere C."/>
            <person name="Moreau S."/>
            <person name="Carrere S."/>
            <person name="Blein T."/>
            <person name="Jardinaud M.F."/>
            <person name="Latrasse D."/>
            <person name="Zouine M."/>
            <person name="Zahm M."/>
            <person name="Kreplak J."/>
            <person name="Mayjonade B."/>
            <person name="Satge C."/>
            <person name="Perez M."/>
            <person name="Cauet S."/>
            <person name="Marande W."/>
            <person name="Chantry-Darmon C."/>
            <person name="Lopez-Roques C."/>
            <person name="Bouchez O."/>
            <person name="Berard A."/>
            <person name="Debelle F."/>
            <person name="Munos S."/>
            <person name="Bendahmane A."/>
            <person name="Berges H."/>
            <person name="Niebel A."/>
            <person name="Buitink J."/>
            <person name="Frugier F."/>
            <person name="Benhamed M."/>
            <person name="Crespi M."/>
            <person name="Gouzy J."/>
            <person name="Gamas P."/>
        </authorList>
    </citation>
    <scope>NUCLEOTIDE SEQUENCE [LARGE SCALE GENOMIC DNA]</scope>
    <source>
        <strain evidence="10">cv. Jemalong A17</strain>
    </source>
</reference>
<evidence type="ECO:0000256" key="3">
    <source>
        <dbReference type="ARBA" id="ARBA00022679"/>
    </source>
</evidence>
<dbReference type="GO" id="GO:1901734">
    <property type="term" value="P:quercetin biosynthetic process"/>
    <property type="evidence" value="ECO:0007669"/>
    <property type="project" value="EnsemblPlants"/>
</dbReference>
<dbReference type="Pfam" id="PF00201">
    <property type="entry name" value="UDPGT"/>
    <property type="match status" value="1"/>
</dbReference>
<dbReference type="PANTHER" id="PTHR48047">
    <property type="entry name" value="GLYCOSYLTRANSFERASE"/>
    <property type="match status" value="1"/>
</dbReference>
<dbReference type="FunFam" id="3.40.50.2000:FF:000060">
    <property type="entry name" value="Glycosyltransferase"/>
    <property type="match status" value="1"/>
</dbReference>
<dbReference type="FunFam" id="3.40.50.2000:FF:000143">
    <property type="entry name" value="UDP-glycosyltransferase 89B1"/>
    <property type="match status" value="1"/>
</dbReference>
<organism evidence="6 9">
    <name type="scientific">Medicago truncatula</name>
    <name type="common">Barrel medic</name>
    <name type="synonym">Medicago tribuloides</name>
    <dbReference type="NCBI Taxonomy" id="3880"/>
    <lineage>
        <taxon>Eukaryota</taxon>
        <taxon>Viridiplantae</taxon>
        <taxon>Streptophyta</taxon>
        <taxon>Embryophyta</taxon>
        <taxon>Tracheophyta</taxon>
        <taxon>Spermatophyta</taxon>
        <taxon>Magnoliopsida</taxon>
        <taxon>eudicotyledons</taxon>
        <taxon>Gunneridae</taxon>
        <taxon>Pentapetalae</taxon>
        <taxon>rosids</taxon>
        <taxon>fabids</taxon>
        <taxon>Fabales</taxon>
        <taxon>Fabaceae</taxon>
        <taxon>Papilionoideae</taxon>
        <taxon>50 kb inversion clade</taxon>
        <taxon>NPAAA clade</taxon>
        <taxon>Hologalegina</taxon>
        <taxon>IRL clade</taxon>
        <taxon>Trifolieae</taxon>
        <taxon>Medicago</taxon>
    </lineage>
</organism>
<dbReference type="OMA" id="KVVYVCF"/>
<dbReference type="InterPro" id="IPR002213">
    <property type="entry name" value="UDP_glucos_trans"/>
</dbReference>
<reference evidence="6 9" key="2">
    <citation type="journal article" date="2014" name="BMC Genomics">
        <title>An improved genome release (version Mt4.0) for the model legume Medicago truncatula.</title>
        <authorList>
            <person name="Tang H."/>
            <person name="Krishnakumar V."/>
            <person name="Bidwell S."/>
            <person name="Rosen B."/>
            <person name="Chan A."/>
            <person name="Zhou S."/>
            <person name="Gentzbittel L."/>
            <person name="Childs K.L."/>
            <person name="Yandell M."/>
            <person name="Gundlach H."/>
            <person name="Mayer K.F."/>
            <person name="Schwartz D.C."/>
            <person name="Town C.D."/>
        </authorList>
    </citation>
    <scope>GENOME REANNOTATION</scope>
    <source>
        <strain evidence="6">A17</strain>
        <strain evidence="8 9">cv. Jemalong A17</strain>
    </source>
</reference>
<dbReference type="Gene3D" id="3.40.50.2000">
    <property type="entry name" value="Glycogen Phosphorylase B"/>
    <property type="match status" value="2"/>
</dbReference>
<reference evidence="8" key="3">
    <citation type="submission" date="2015-04" db="UniProtKB">
        <authorList>
            <consortium name="EnsemblPlants"/>
        </authorList>
    </citation>
    <scope>IDENTIFICATION</scope>
    <source>
        <strain evidence="8">cv. Jemalong A17</strain>
    </source>
</reference>
<protein>
    <recommendedName>
        <fullName evidence="5">Glycosyltransferase</fullName>
        <ecNumber evidence="5">2.4.1.-</ecNumber>
    </recommendedName>
</protein>
<proteinExistence type="inferred from homology"/>
<dbReference type="Proteomes" id="UP000265566">
    <property type="component" value="Chromosome 2"/>
</dbReference>
<dbReference type="AlphaFoldDB" id="G7IT14"/>
<dbReference type="GO" id="GO:0080043">
    <property type="term" value="F:quercetin 3-O-glucosyltransferase activity"/>
    <property type="evidence" value="ECO:0007669"/>
    <property type="project" value="EnsemblPlants"/>
</dbReference>
<dbReference type="EMBL" id="PSQE01000002">
    <property type="protein sequence ID" value="RHN74227.1"/>
    <property type="molecule type" value="Genomic_DNA"/>
</dbReference>
<dbReference type="eggNOG" id="KOG1192">
    <property type="taxonomic scope" value="Eukaryota"/>
</dbReference>
<evidence type="ECO:0000313" key="10">
    <source>
        <dbReference type="Proteomes" id="UP000265566"/>
    </source>
</evidence>
<evidence type="ECO:0000313" key="7">
    <source>
        <dbReference type="EMBL" id="RHN74227.1"/>
    </source>
</evidence>
<gene>
    <name evidence="8" type="primary">11417738</name>
    <name evidence="6" type="ordered locus">MTR_2g059240</name>
    <name evidence="7" type="ORF">MtrunA17_Chr2g0307961</name>
</gene>
<dbReference type="SUPFAM" id="SSF53756">
    <property type="entry name" value="UDP-Glycosyltransferase/glycogen phosphorylase"/>
    <property type="match status" value="1"/>
</dbReference>
<dbReference type="GO" id="GO:0035251">
    <property type="term" value="F:UDP-glucosyltransferase activity"/>
    <property type="evidence" value="ECO:0000318"/>
    <property type="project" value="GO_Central"/>
</dbReference>
<dbReference type="EMBL" id="CM001218">
    <property type="protein sequence ID" value="AES65944.1"/>
    <property type="molecule type" value="Genomic_DNA"/>
</dbReference>
<keyword evidence="3 4" id="KW-0808">Transferase</keyword>
<dbReference type="Proteomes" id="UP000002051">
    <property type="component" value="Chromosome 2"/>
</dbReference>
<evidence type="ECO:0000313" key="9">
    <source>
        <dbReference type="Proteomes" id="UP000002051"/>
    </source>
</evidence>
<dbReference type="EnsemblPlants" id="AES65944">
    <property type="protein sequence ID" value="AES65944"/>
    <property type="gene ID" value="MTR_2g059240"/>
</dbReference>
<dbReference type="OrthoDB" id="5835829at2759"/>
<dbReference type="PROSITE" id="PS00375">
    <property type="entry name" value="UDPGT"/>
    <property type="match status" value="1"/>
</dbReference>
<dbReference type="PaxDb" id="3880-AES65944"/>
<dbReference type="KEGG" id="mtr:11417738"/>
<evidence type="ECO:0000256" key="2">
    <source>
        <dbReference type="ARBA" id="ARBA00022676"/>
    </source>
</evidence>
<dbReference type="HOGENOM" id="CLU_001724_2_2_1"/>
<dbReference type="Gramene" id="rna10253">
    <property type="protein sequence ID" value="RHN74227.1"/>
    <property type="gene ID" value="gene10253"/>
</dbReference>
<evidence type="ECO:0000313" key="8">
    <source>
        <dbReference type="EnsemblPlants" id="AES65944"/>
    </source>
</evidence>
<dbReference type="InterPro" id="IPR035595">
    <property type="entry name" value="UDP_glycos_trans_CS"/>
</dbReference>
<sequence length="470" mass="52242">MTFQPDKNNPHPHTLVIPFPAQGHMIPLLDLTHKLASTITNLTITILTTPKNQSLLTPLLNSHPSTIHPLILPFPSHPSIPHGIENAKDLPNSFDTFILAVSKLHDPLLNWFHSHHSPPQYIISDMFCGWTQHLASQLNIRRLVFSPSGAFAFSTMCFNWKHLPSRVNPNDENEVVLYHNIPNSPKYPWWQVSPIFRSYIPGDTDSEKLKDLFLCNSQSYGIIVNTFAEFEKPYLDYLKTELGHDRVWAVGPLLPVDESSTMALQRGGSSSVSVNDVVSWLDQREDKKLVYVCFGSQTILNKDQTVAIASGLLKSGVHFIWSIKETKNENEGLDFEDAFLGRGLVIRGWAPQVMILRHRAVGAFLTHCGWNSVLESVVAGVPLIAWPMTADQFVDATLLVDELKVGKKVCEGGNSVPDSDELGRVLAEAIGGSGEEISRSLKLKQAAFDAVREGGSSDKDLQCLMEQLVL</sequence>
<keyword evidence="9" id="KW-1185">Reference proteome</keyword>
<evidence type="ECO:0000313" key="6">
    <source>
        <dbReference type="EMBL" id="AES65944.1"/>
    </source>
</evidence>
<keyword evidence="2 4" id="KW-0328">Glycosyltransferase</keyword>
<accession>G7IT14</accession>
<reference evidence="6 9" key="1">
    <citation type="journal article" date="2011" name="Nature">
        <title>The Medicago genome provides insight into the evolution of rhizobial symbioses.</title>
        <authorList>
            <person name="Young N.D."/>
            <person name="Debelle F."/>
            <person name="Oldroyd G.E."/>
            <person name="Geurts R."/>
            <person name="Cannon S.B."/>
            <person name="Udvardi M.K."/>
            <person name="Benedito V.A."/>
            <person name="Mayer K.F."/>
            <person name="Gouzy J."/>
            <person name="Schoof H."/>
            <person name="Van de Peer Y."/>
            <person name="Proost S."/>
            <person name="Cook D.R."/>
            <person name="Meyers B.C."/>
            <person name="Spannagl M."/>
            <person name="Cheung F."/>
            <person name="De Mita S."/>
            <person name="Krishnakumar V."/>
            <person name="Gundlach H."/>
            <person name="Zhou S."/>
            <person name="Mudge J."/>
            <person name="Bharti A.K."/>
            <person name="Murray J.D."/>
            <person name="Naoumkina M.A."/>
            <person name="Rosen B."/>
            <person name="Silverstein K.A."/>
            <person name="Tang H."/>
            <person name="Rombauts S."/>
            <person name="Zhao P.X."/>
            <person name="Zhou P."/>
            <person name="Barbe V."/>
            <person name="Bardou P."/>
            <person name="Bechner M."/>
            <person name="Bellec A."/>
            <person name="Berger A."/>
            <person name="Berges H."/>
            <person name="Bidwell S."/>
            <person name="Bisseling T."/>
            <person name="Choisne N."/>
            <person name="Couloux A."/>
            <person name="Denny R."/>
            <person name="Deshpande S."/>
            <person name="Dai X."/>
            <person name="Doyle J.J."/>
            <person name="Dudez A.M."/>
            <person name="Farmer A.D."/>
            <person name="Fouteau S."/>
            <person name="Franken C."/>
            <person name="Gibelin C."/>
            <person name="Gish J."/>
            <person name="Goldstein S."/>
            <person name="Gonzalez A.J."/>
            <person name="Green P.J."/>
            <person name="Hallab A."/>
            <person name="Hartog M."/>
            <person name="Hua A."/>
            <person name="Humphray S.J."/>
            <person name="Jeong D.H."/>
            <person name="Jing Y."/>
            <person name="Jocker A."/>
            <person name="Kenton S.M."/>
            <person name="Kim D.J."/>
            <person name="Klee K."/>
            <person name="Lai H."/>
            <person name="Lang C."/>
            <person name="Lin S."/>
            <person name="Macmil S.L."/>
            <person name="Magdelenat G."/>
            <person name="Matthews L."/>
            <person name="McCorrison J."/>
            <person name="Monaghan E.L."/>
            <person name="Mun J.H."/>
            <person name="Najar F.Z."/>
            <person name="Nicholson C."/>
            <person name="Noirot C."/>
            <person name="O'Bleness M."/>
            <person name="Paule C.R."/>
            <person name="Poulain J."/>
            <person name="Prion F."/>
            <person name="Qin B."/>
            <person name="Qu C."/>
            <person name="Retzel E.F."/>
            <person name="Riddle C."/>
            <person name="Sallet E."/>
            <person name="Samain S."/>
            <person name="Samson N."/>
            <person name="Sanders I."/>
            <person name="Saurat O."/>
            <person name="Scarpelli C."/>
            <person name="Schiex T."/>
            <person name="Segurens B."/>
            <person name="Severin A.J."/>
            <person name="Sherrier D.J."/>
            <person name="Shi R."/>
            <person name="Sims S."/>
            <person name="Singer S.R."/>
            <person name="Sinharoy S."/>
            <person name="Sterck L."/>
            <person name="Viollet A."/>
            <person name="Wang B.B."/>
            <person name="Wang K."/>
            <person name="Wang M."/>
            <person name="Wang X."/>
            <person name="Warfsmann J."/>
            <person name="Weissenbach J."/>
            <person name="White D.D."/>
            <person name="White J.D."/>
            <person name="Wiley G.B."/>
            <person name="Wincker P."/>
            <person name="Xing Y."/>
            <person name="Yang L."/>
            <person name="Yao Z."/>
            <person name="Ying F."/>
            <person name="Zhai J."/>
            <person name="Zhou L."/>
            <person name="Zuber A."/>
            <person name="Denarie J."/>
            <person name="Dixon R.A."/>
            <person name="May G.D."/>
            <person name="Schwartz D.C."/>
            <person name="Rogers J."/>
            <person name="Quetier F."/>
            <person name="Town C.D."/>
            <person name="Roe B.A."/>
        </authorList>
    </citation>
    <scope>NUCLEOTIDE SEQUENCE [LARGE SCALE GENOMIC DNA]</scope>
    <source>
        <strain evidence="6">A17</strain>
        <strain evidence="8 9">cv. Jemalong A17</strain>
    </source>
</reference>
<reference evidence="7" key="5">
    <citation type="journal article" date="2018" name="Nat. Plants">
        <title>Whole-genome landscape of Medicago truncatula symbiotic genes.</title>
        <authorList>
            <person name="Pecrix Y."/>
            <person name="Gamas P."/>
            <person name="Carrere S."/>
        </authorList>
    </citation>
    <scope>NUCLEOTIDE SEQUENCE</scope>
    <source>
        <tissue evidence="7">Leaves</tissue>
    </source>
</reference>
<evidence type="ECO:0000256" key="1">
    <source>
        <dbReference type="ARBA" id="ARBA00009995"/>
    </source>
</evidence>
<dbReference type="CDD" id="cd03784">
    <property type="entry name" value="GT1_Gtf-like"/>
    <property type="match status" value="1"/>
</dbReference>
<dbReference type="GO" id="GO:0080044">
    <property type="term" value="F:quercetin 7-O-glucosyltransferase activity"/>
    <property type="evidence" value="ECO:0007669"/>
    <property type="project" value="EnsemblPlants"/>
</dbReference>
<dbReference type="PANTHER" id="PTHR48047:SF8">
    <property type="entry name" value="FLAVONOL 3-O-GLUCOSYLTRANSFERASE UGT89B1"/>
    <property type="match status" value="1"/>
</dbReference>
<dbReference type="GO" id="GO:0080046">
    <property type="term" value="F:quercetin 4'-O-glucosyltransferase activity"/>
    <property type="evidence" value="ECO:0007669"/>
    <property type="project" value="EnsemblPlants"/>
</dbReference>
<name>G7IT14_MEDTR</name>
<evidence type="ECO:0000256" key="5">
    <source>
        <dbReference type="RuleBase" id="RU362057"/>
    </source>
</evidence>
<evidence type="ECO:0000256" key="4">
    <source>
        <dbReference type="RuleBase" id="RU003718"/>
    </source>
</evidence>
<dbReference type="EC" id="2.4.1.-" evidence="5"/>